<accession>A0ABX9K3J2</accession>
<comment type="caution">
    <text evidence="1">The sequence shown here is derived from an EMBL/GenBank/DDBJ whole genome shotgun (WGS) entry which is preliminary data.</text>
</comment>
<dbReference type="RefSeq" id="WP_169800658.1">
    <property type="nucleotide sequence ID" value="NZ_CP011509.1"/>
</dbReference>
<sequence>MHESSRVEWMRVWQQAVALSWQDEAFKRELLQDARQALRNRFQYDLPEHIDLKQLGFGELARGWMTPVTIPADAPERERVSPHDSVEWMHVWQRAIALSWRDEGFKQALLTDMRKALYERFQYIVPEHVDMRVYESEDPAHGWRQQAGGTWALPLPQLVLTLPPPPEDPEQEPLALADLPQNTHLKGGH</sequence>
<proteinExistence type="predicted"/>
<organism evidence="1 2">
    <name type="scientific">Archangium gephyra</name>
    <dbReference type="NCBI Taxonomy" id="48"/>
    <lineage>
        <taxon>Bacteria</taxon>
        <taxon>Pseudomonadati</taxon>
        <taxon>Myxococcota</taxon>
        <taxon>Myxococcia</taxon>
        <taxon>Myxococcales</taxon>
        <taxon>Cystobacterineae</taxon>
        <taxon>Archangiaceae</taxon>
        <taxon>Archangium</taxon>
    </lineage>
</organism>
<dbReference type="InterPro" id="IPR036648">
    <property type="entry name" value="CN_Hdrase_a/SCN_Hdrase_g_sf"/>
</dbReference>
<keyword evidence="2" id="KW-1185">Reference proteome</keyword>
<evidence type="ECO:0000313" key="1">
    <source>
        <dbReference type="EMBL" id="REG32723.1"/>
    </source>
</evidence>
<dbReference type="NCBIfam" id="TIGR03795">
    <property type="entry name" value="RNP_Burkhold"/>
    <property type="match status" value="2"/>
</dbReference>
<dbReference type="Gene3D" id="3.90.330.10">
    <property type="entry name" value="Nitrile hydratase alpha /Thiocyanate hydrolase gamma"/>
    <property type="match status" value="2"/>
</dbReference>
<dbReference type="InterPro" id="IPR022261">
    <property type="entry name" value="RNP_Burkhold"/>
</dbReference>
<evidence type="ECO:0000313" key="2">
    <source>
        <dbReference type="Proteomes" id="UP000256345"/>
    </source>
</evidence>
<gene>
    <name evidence="1" type="ORF">ATI61_10410</name>
</gene>
<protein>
    <submittedName>
        <fullName evidence="1">Ribosomally synthesized peptide (Two-chain TOMM family)</fullName>
    </submittedName>
</protein>
<name>A0ABX9K3J2_9BACT</name>
<dbReference type="EMBL" id="QUMU01000004">
    <property type="protein sequence ID" value="REG32723.1"/>
    <property type="molecule type" value="Genomic_DNA"/>
</dbReference>
<dbReference type="Proteomes" id="UP000256345">
    <property type="component" value="Unassembled WGS sequence"/>
</dbReference>
<dbReference type="SUPFAM" id="SSF56209">
    <property type="entry name" value="Nitrile hydratase alpha chain"/>
    <property type="match status" value="2"/>
</dbReference>
<reference evidence="1 2" key="1">
    <citation type="submission" date="2018-08" db="EMBL/GenBank/DDBJ databases">
        <title>Genomic Encyclopedia of Archaeal and Bacterial Type Strains, Phase II (KMG-II): from individual species to whole genera.</title>
        <authorList>
            <person name="Goeker M."/>
        </authorList>
    </citation>
    <scope>NUCLEOTIDE SEQUENCE [LARGE SCALE GENOMIC DNA]</scope>
    <source>
        <strain evidence="1 2">DSM 2261</strain>
    </source>
</reference>